<reference evidence="12 13" key="1">
    <citation type="submission" date="2016-11" db="EMBL/GenBank/DDBJ databases">
        <authorList>
            <person name="Jaros S."/>
            <person name="Januszkiewicz K."/>
            <person name="Wedrychowicz H."/>
        </authorList>
    </citation>
    <scope>NUCLEOTIDE SEQUENCE [LARGE SCALE GENOMIC DNA]</scope>
    <source>
        <strain evidence="12 13">DSM 8605</strain>
    </source>
</reference>
<dbReference type="InterPro" id="IPR036721">
    <property type="entry name" value="RCK_C_sf"/>
</dbReference>
<dbReference type="PANTHER" id="PTHR43427">
    <property type="entry name" value="CHLORIDE CHANNEL PROTEIN CLC-E"/>
    <property type="match status" value="1"/>
</dbReference>
<dbReference type="RefSeq" id="WP_073337627.1">
    <property type="nucleotide sequence ID" value="NZ_FQXM01000006.1"/>
</dbReference>
<keyword evidence="3 10" id="KW-0812">Transmembrane</keyword>
<feature type="transmembrane region" description="Helical" evidence="10">
    <location>
        <begin position="159"/>
        <end position="184"/>
    </location>
</feature>
<feature type="transmembrane region" description="Helical" evidence="10">
    <location>
        <begin position="335"/>
        <end position="358"/>
    </location>
</feature>
<feature type="transmembrane region" description="Helical" evidence="10">
    <location>
        <begin position="233"/>
        <end position="250"/>
    </location>
</feature>
<comment type="subcellular location">
    <subcellularLocation>
        <location evidence="1">Membrane</location>
        <topology evidence="1">Multi-pass membrane protein</topology>
    </subcellularLocation>
</comment>
<feature type="transmembrane region" description="Helical" evidence="10">
    <location>
        <begin position="62"/>
        <end position="82"/>
    </location>
</feature>
<dbReference type="Pfam" id="PF00654">
    <property type="entry name" value="Voltage_CLC"/>
    <property type="match status" value="1"/>
</dbReference>
<keyword evidence="4 10" id="KW-1133">Transmembrane helix</keyword>
<keyword evidence="2" id="KW-0813">Transport</keyword>
<evidence type="ECO:0000256" key="10">
    <source>
        <dbReference type="SAM" id="Phobius"/>
    </source>
</evidence>
<dbReference type="GO" id="GO:0005254">
    <property type="term" value="F:chloride channel activity"/>
    <property type="evidence" value="ECO:0007669"/>
    <property type="project" value="UniProtKB-KW"/>
</dbReference>
<dbReference type="PRINTS" id="PR00762">
    <property type="entry name" value="CLCHANNEL"/>
</dbReference>
<feature type="transmembrane region" description="Helical" evidence="10">
    <location>
        <begin position="307"/>
        <end position="328"/>
    </location>
</feature>
<dbReference type="InterPro" id="IPR050368">
    <property type="entry name" value="ClC-type_chloride_channel"/>
</dbReference>
<dbReference type="PANTHER" id="PTHR43427:SF6">
    <property type="entry name" value="CHLORIDE CHANNEL PROTEIN CLC-E"/>
    <property type="match status" value="1"/>
</dbReference>
<dbReference type="Gene3D" id="3.30.70.1450">
    <property type="entry name" value="Regulator of K+ conductance, C-terminal domain"/>
    <property type="match status" value="1"/>
</dbReference>
<dbReference type="AlphaFoldDB" id="A0A1M5TH23"/>
<feature type="transmembrane region" description="Helical" evidence="10">
    <location>
        <begin position="364"/>
        <end position="391"/>
    </location>
</feature>
<dbReference type="SUPFAM" id="SSF81340">
    <property type="entry name" value="Clc chloride channel"/>
    <property type="match status" value="1"/>
</dbReference>
<dbReference type="InterPro" id="IPR014743">
    <property type="entry name" value="Cl-channel_core"/>
</dbReference>
<evidence type="ECO:0000256" key="5">
    <source>
        <dbReference type="ARBA" id="ARBA00023065"/>
    </source>
</evidence>
<evidence type="ECO:0000256" key="6">
    <source>
        <dbReference type="ARBA" id="ARBA00023136"/>
    </source>
</evidence>
<keyword evidence="7" id="KW-0869">Chloride channel</keyword>
<protein>
    <submittedName>
        <fullName evidence="12">H+/Cl-antiporter ClcA</fullName>
    </submittedName>
</protein>
<dbReference type="InterPro" id="IPR001807">
    <property type="entry name" value="ClC"/>
</dbReference>
<dbReference type="Pfam" id="PF02080">
    <property type="entry name" value="TrkA_C"/>
    <property type="match status" value="1"/>
</dbReference>
<gene>
    <name evidence="12" type="ORF">SAMN02745207_01302</name>
</gene>
<feature type="transmembrane region" description="Helical" evidence="10">
    <location>
        <begin position="111"/>
        <end position="129"/>
    </location>
</feature>
<sequence>MSSENYTSDILSKWNTFKIKIIFQGMLVGSLTGLLIVLYRVFAEKAFNFSSNVYLYLKHQPFLIPVWFIFLALMGIFIGYLVEKEPMISGSGIPQVEGVLLRKLKLNWLKVLIFKFVGGIVCLAGGLSVGREGPSIQMGAVLADGYCEVTKRPKIKINFLITAGASAGLAASFNAPLAGVIFALEEVHKNFSPIVLTTTLAASITSSFVAGNFFGMEPIFHVNIKDAIPLTSYPYLIVLGIIVGITGIFFNKGLLKTQDLYAKQKLIKKKYWPVIPFLLAGVLGFFIPEVLGGGHVLIDSVLNSNSFSLIFLFQLVIVKYIFTLICYGSTSPGGIFLPLLVIGSLIGIIYGSLLVKYLGFNQTYIPNLIIIAMAGYFTAIVKAPITGIILLTEMTGSFSHLLSIALVSIIAYTITELLNSKPIYESLFERLIPSSKDIFHGESKHKVILEIPVCLESKLENKMISEIEWPSNCLIAAIKRGDSEIIPKGNTIMYASDYLIVLTNEDSASNINDCLCQYGGVSQLLS</sequence>
<dbReference type="Gene3D" id="1.10.3080.10">
    <property type="entry name" value="Clc chloride channel"/>
    <property type="match status" value="1"/>
</dbReference>
<dbReference type="EMBL" id="FQXM01000006">
    <property type="protein sequence ID" value="SHH50125.1"/>
    <property type="molecule type" value="Genomic_DNA"/>
</dbReference>
<evidence type="ECO:0000256" key="7">
    <source>
        <dbReference type="ARBA" id="ARBA00023173"/>
    </source>
</evidence>
<feature type="domain" description="RCK C-terminal" evidence="11">
    <location>
        <begin position="436"/>
        <end position="517"/>
    </location>
</feature>
<keyword evidence="8" id="KW-0868">Chloride</keyword>
<evidence type="ECO:0000259" key="11">
    <source>
        <dbReference type="PROSITE" id="PS51202"/>
    </source>
</evidence>
<dbReference type="PROSITE" id="PS51202">
    <property type="entry name" value="RCK_C"/>
    <property type="match status" value="1"/>
</dbReference>
<accession>A0A1M5TH23</accession>
<dbReference type="SUPFAM" id="SSF116726">
    <property type="entry name" value="TrkA C-terminal domain-like"/>
    <property type="match status" value="1"/>
</dbReference>
<feature type="transmembrane region" description="Helical" evidence="10">
    <location>
        <begin position="398"/>
        <end position="415"/>
    </location>
</feature>
<keyword evidence="6 10" id="KW-0472">Membrane</keyword>
<keyword evidence="13" id="KW-1185">Reference proteome</keyword>
<evidence type="ECO:0000256" key="2">
    <source>
        <dbReference type="ARBA" id="ARBA00022448"/>
    </source>
</evidence>
<dbReference type="Proteomes" id="UP000184447">
    <property type="component" value="Unassembled WGS sequence"/>
</dbReference>
<dbReference type="InterPro" id="IPR006037">
    <property type="entry name" value="RCK_C"/>
</dbReference>
<evidence type="ECO:0000256" key="4">
    <source>
        <dbReference type="ARBA" id="ARBA00022989"/>
    </source>
</evidence>
<dbReference type="GO" id="GO:0008324">
    <property type="term" value="F:monoatomic cation transmembrane transporter activity"/>
    <property type="evidence" value="ECO:0007669"/>
    <property type="project" value="InterPro"/>
</dbReference>
<dbReference type="GO" id="GO:0034707">
    <property type="term" value="C:chloride channel complex"/>
    <property type="evidence" value="ECO:0007669"/>
    <property type="project" value="UniProtKB-KW"/>
</dbReference>
<dbReference type="OrthoDB" id="9812438at2"/>
<evidence type="ECO:0000256" key="3">
    <source>
        <dbReference type="ARBA" id="ARBA00022692"/>
    </source>
</evidence>
<keyword evidence="5" id="KW-0406">Ion transport</keyword>
<feature type="transmembrane region" description="Helical" evidence="10">
    <location>
        <begin position="271"/>
        <end position="287"/>
    </location>
</feature>
<dbReference type="STRING" id="1121316.SAMN02745207_01302"/>
<feature type="transmembrane region" description="Helical" evidence="10">
    <location>
        <begin position="21"/>
        <end position="42"/>
    </location>
</feature>
<evidence type="ECO:0000313" key="13">
    <source>
        <dbReference type="Proteomes" id="UP000184447"/>
    </source>
</evidence>
<organism evidence="12 13">
    <name type="scientific">Clostridium grantii DSM 8605</name>
    <dbReference type="NCBI Taxonomy" id="1121316"/>
    <lineage>
        <taxon>Bacteria</taxon>
        <taxon>Bacillati</taxon>
        <taxon>Bacillota</taxon>
        <taxon>Clostridia</taxon>
        <taxon>Eubacteriales</taxon>
        <taxon>Clostridiaceae</taxon>
        <taxon>Clostridium</taxon>
    </lineage>
</organism>
<evidence type="ECO:0000313" key="12">
    <source>
        <dbReference type="EMBL" id="SHH50125.1"/>
    </source>
</evidence>
<dbReference type="GO" id="GO:0006813">
    <property type="term" value="P:potassium ion transport"/>
    <property type="evidence" value="ECO:0007669"/>
    <property type="project" value="InterPro"/>
</dbReference>
<evidence type="ECO:0000256" key="1">
    <source>
        <dbReference type="ARBA" id="ARBA00004141"/>
    </source>
</evidence>
<keyword evidence="9" id="KW-0407">Ion channel</keyword>
<feature type="transmembrane region" description="Helical" evidence="10">
    <location>
        <begin position="191"/>
        <end position="213"/>
    </location>
</feature>
<evidence type="ECO:0000256" key="9">
    <source>
        <dbReference type="ARBA" id="ARBA00023303"/>
    </source>
</evidence>
<dbReference type="CDD" id="cd01031">
    <property type="entry name" value="EriC"/>
    <property type="match status" value="1"/>
</dbReference>
<proteinExistence type="predicted"/>
<name>A0A1M5TH23_9CLOT</name>
<evidence type="ECO:0000256" key="8">
    <source>
        <dbReference type="ARBA" id="ARBA00023214"/>
    </source>
</evidence>